<keyword evidence="3" id="KW-0560">Oxidoreductase</keyword>
<dbReference type="OrthoDB" id="66881at2759"/>
<evidence type="ECO:0000313" key="6">
    <source>
        <dbReference type="EMBL" id="TEB35157.1"/>
    </source>
</evidence>
<dbReference type="Pfam" id="PF13450">
    <property type="entry name" value="NAD_binding_8"/>
    <property type="match status" value="1"/>
</dbReference>
<evidence type="ECO:0000256" key="2">
    <source>
        <dbReference type="ARBA" id="ARBA00022827"/>
    </source>
</evidence>
<dbReference type="PRINTS" id="PR00419">
    <property type="entry name" value="ADXRDTASE"/>
</dbReference>
<protein>
    <submittedName>
        <fullName evidence="6">FAD/NAD-P-binding domain-containing protein</fullName>
    </submittedName>
</protein>
<reference evidence="6 7" key="1">
    <citation type="journal article" date="2019" name="Nat. Ecol. Evol.">
        <title>Megaphylogeny resolves global patterns of mushroom evolution.</title>
        <authorList>
            <person name="Varga T."/>
            <person name="Krizsan K."/>
            <person name="Foldi C."/>
            <person name="Dima B."/>
            <person name="Sanchez-Garcia M."/>
            <person name="Sanchez-Ramirez S."/>
            <person name="Szollosi G.J."/>
            <person name="Szarkandi J.G."/>
            <person name="Papp V."/>
            <person name="Albert L."/>
            <person name="Andreopoulos W."/>
            <person name="Angelini C."/>
            <person name="Antonin V."/>
            <person name="Barry K.W."/>
            <person name="Bougher N.L."/>
            <person name="Buchanan P."/>
            <person name="Buyck B."/>
            <person name="Bense V."/>
            <person name="Catcheside P."/>
            <person name="Chovatia M."/>
            <person name="Cooper J."/>
            <person name="Damon W."/>
            <person name="Desjardin D."/>
            <person name="Finy P."/>
            <person name="Geml J."/>
            <person name="Haridas S."/>
            <person name="Hughes K."/>
            <person name="Justo A."/>
            <person name="Karasinski D."/>
            <person name="Kautmanova I."/>
            <person name="Kiss B."/>
            <person name="Kocsube S."/>
            <person name="Kotiranta H."/>
            <person name="LaButti K.M."/>
            <person name="Lechner B.E."/>
            <person name="Liimatainen K."/>
            <person name="Lipzen A."/>
            <person name="Lukacs Z."/>
            <person name="Mihaltcheva S."/>
            <person name="Morgado L.N."/>
            <person name="Niskanen T."/>
            <person name="Noordeloos M.E."/>
            <person name="Ohm R.A."/>
            <person name="Ortiz-Santana B."/>
            <person name="Ovrebo C."/>
            <person name="Racz N."/>
            <person name="Riley R."/>
            <person name="Savchenko A."/>
            <person name="Shiryaev A."/>
            <person name="Soop K."/>
            <person name="Spirin V."/>
            <person name="Szebenyi C."/>
            <person name="Tomsovsky M."/>
            <person name="Tulloss R.E."/>
            <person name="Uehling J."/>
            <person name="Grigoriev I.V."/>
            <person name="Vagvolgyi C."/>
            <person name="Papp T."/>
            <person name="Martin F.M."/>
            <person name="Miettinen O."/>
            <person name="Hibbett D.S."/>
            <person name="Nagy L.G."/>
        </authorList>
    </citation>
    <scope>NUCLEOTIDE SEQUENCE [LARGE SCALE GENOMIC DNA]</scope>
    <source>
        <strain evidence="6 7">FP101781</strain>
    </source>
</reference>
<evidence type="ECO:0000256" key="1">
    <source>
        <dbReference type="ARBA" id="ARBA00022630"/>
    </source>
</evidence>
<evidence type="ECO:0000256" key="5">
    <source>
        <dbReference type="SAM" id="Phobius"/>
    </source>
</evidence>
<dbReference type="AlphaFoldDB" id="A0A4Y7TLT3"/>
<dbReference type="Proteomes" id="UP000298030">
    <property type="component" value="Unassembled WGS sequence"/>
</dbReference>
<keyword evidence="1" id="KW-0285">Flavoprotein</keyword>
<dbReference type="STRING" id="71717.A0A4Y7TLT3"/>
<keyword evidence="7" id="KW-1185">Reference proteome</keyword>
<dbReference type="GO" id="GO:0016491">
    <property type="term" value="F:oxidoreductase activity"/>
    <property type="evidence" value="ECO:0007669"/>
    <property type="project" value="UniProtKB-KW"/>
</dbReference>
<comment type="caution">
    <text evidence="6">The sequence shown here is derived from an EMBL/GenBank/DDBJ whole genome shotgun (WGS) entry which is preliminary data.</text>
</comment>
<name>A0A4Y7TLT3_COPMI</name>
<keyword evidence="5" id="KW-1133">Transmembrane helix</keyword>
<organism evidence="6 7">
    <name type="scientific">Coprinellus micaceus</name>
    <name type="common">Glistening ink-cap mushroom</name>
    <name type="synonym">Coprinus micaceus</name>
    <dbReference type="NCBI Taxonomy" id="71717"/>
    <lineage>
        <taxon>Eukaryota</taxon>
        <taxon>Fungi</taxon>
        <taxon>Dikarya</taxon>
        <taxon>Basidiomycota</taxon>
        <taxon>Agaricomycotina</taxon>
        <taxon>Agaricomycetes</taxon>
        <taxon>Agaricomycetidae</taxon>
        <taxon>Agaricales</taxon>
        <taxon>Agaricineae</taxon>
        <taxon>Psathyrellaceae</taxon>
        <taxon>Coprinellus</taxon>
    </lineage>
</organism>
<evidence type="ECO:0000256" key="4">
    <source>
        <dbReference type="SAM" id="MobiDB-lite"/>
    </source>
</evidence>
<dbReference type="InterPro" id="IPR036188">
    <property type="entry name" value="FAD/NAD-bd_sf"/>
</dbReference>
<keyword evidence="2" id="KW-0274">FAD</keyword>
<feature type="transmembrane region" description="Helical" evidence="5">
    <location>
        <begin position="561"/>
        <end position="580"/>
    </location>
</feature>
<feature type="region of interest" description="Disordered" evidence="4">
    <location>
        <begin position="207"/>
        <end position="267"/>
    </location>
</feature>
<dbReference type="SUPFAM" id="SSF51905">
    <property type="entry name" value="FAD/NAD(P)-binding domain"/>
    <property type="match status" value="2"/>
</dbReference>
<evidence type="ECO:0000313" key="7">
    <source>
        <dbReference type="Proteomes" id="UP000298030"/>
    </source>
</evidence>
<keyword evidence="5" id="KW-0812">Transmembrane</keyword>
<dbReference type="InterPro" id="IPR050346">
    <property type="entry name" value="FMO-like"/>
</dbReference>
<dbReference type="Gene3D" id="3.50.50.60">
    <property type="entry name" value="FAD/NAD(P)-binding domain"/>
    <property type="match status" value="2"/>
</dbReference>
<accession>A0A4Y7TLT3</accession>
<dbReference type="EMBL" id="QPFP01000008">
    <property type="protein sequence ID" value="TEB35157.1"/>
    <property type="molecule type" value="Genomic_DNA"/>
</dbReference>
<sequence length="601" mass="67799">MGKLEKKRTFETIASNVAEYLHKPDWWYNPFELVRLVWNVGYILVQWCIIALFKPHYRKTSEPFGRVAIIGAGLTGVSSAAHCIAHGFDVVIYEAGPKLGGIWAHVNRTSGLQLNSLLYRFHPGVLWSRGFPLRDEILEEITGVWKEYDLESRTRFGTKVTKVDKAEAPKGGWETDPDRSRWVVNGGEDGVFDAVIVTVGTCGKPNWIKLPGMPGNVGQDSSDSQPTRDQDAEQPTYSEVLKREDNTSNSSDEEGHSDDSHQPSDGDIFTKRVLHSSELDSDKFDLPPGSRRIVVIGSGASAVEAVETALDRYASAKDDKSDAETKVEIWMIARHDKWIIPRNIVVDTFLSAQPFGRQMPLSFLWEAFMKRWQYRGIEGLVPKDIGIYEGTPVVNDAFLHHVRSGKVHYVRGSPTRLSKNGVVVSPRKGAKKREDGKLDEDDATIVTVGEGEEREIEADVVVLATGFEKPSVDFLPKELFPEGYQRPDLYLQNFSTEDWSILMTNSAYQNAIGTVGHFHIGIYTRILLTLLLDPSARPSPKDMKLWVDVLRFIKRGATGGAFGFFTYMELTIWLLGFHILRPDRLRWLFFIMNGWGVRPRR</sequence>
<proteinExistence type="predicted"/>
<keyword evidence="5" id="KW-0472">Membrane</keyword>
<feature type="compositionally biased region" description="Basic and acidic residues" evidence="4">
    <location>
        <begin position="253"/>
        <end position="267"/>
    </location>
</feature>
<dbReference type="PANTHER" id="PTHR23023">
    <property type="entry name" value="DIMETHYLANILINE MONOOXYGENASE"/>
    <property type="match status" value="1"/>
</dbReference>
<gene>
    <name evidence="6" type="ORF">FA13DRAFT_1728958</name>
</gene>
<evidence type="ECO:0000256" key="3">
    <source>
        <dbReference type="ARBA" id="ARBA00023002"/>
    </source>
</evidence>